<dbReference type="EMBL" id="CP000767">
    <property type="protein sequence ID" value="EAU00197.2"/>
    <property type="molecule type" value="Genomic_DNA"/>
</dbReference>
<proteinExistence type="predicted"/>
<protein>
    <submittedName>
        <fullName evidence="1">Uncharacterized protein</fullName>
    </submittedName>
</protein>
<evidence type="ECO:0000313" key="2">
    <source>
        <dbReference type="Proteomes" id="UP000006380"/>
    </source>
</evidence>
<dbReference type="Proteomes" id="UP000006380">
    <property type="component" value="Chromosome"/>
</dbReference>
<name>A7GY84_CAMC5</name>
<sequence length="68" mass="7978">MRGLMITLDDKRMLMEFGNITNFAKENDLNKDAVYALLKRHGKPTLFQPNSLIKQTYDKLRQMGYVIE</sequence>
<dbReference type="RefSeq" id="WP_049751868.1">
    <property type="nucleotide sequence ID" value="NC_009715.2"/>
</dbReference>
<accession>A7GY84</accession>
<dbReference type="AlphaFoldDB" id="A7GY84"/>
<evidence type="ECO:0000313" key="1">
    <source>
        <dbReference type="EMBL" id="EAU00197.2"/>
    </source>
</evidence>
<keyword evidence="2" id="KW-1185">Reference proteome</keyword>
<dbReference type="STRING" id="360105.CCV52592_1306"/>
<gene>
    <name evidence="1" type="ORF">CCV52592_1306</name>
</gene>
<reference evidence="1" key="1">
    <citation type="submission" date="2016-07" db="EMBL/GenBank/DDBJ databases">
        <title>Comparative genomics of the Campylobacter concisus group.</title>
        <authorList>
            <person name="Miller W.G."/>
            <person name="Yee E."/>
            <person name="Chapman M.H."/>
            <person name="Huynh S."/>
            <person name="Bono J.L."/>
            <person name="On S.L.W."/>
            <person name="StLeger J."/>
            <person name="Foster G."/>
            <person name="Parker C.T."/>
        </authorList>
    </citation>
    <scope>NUCLEOTIDE SEQUENCE</scope>
    <source>
        <strain evidence="1">525.92</strain>
    </source>
</reference>
<organism evidence="1 2">
    <name type="scientific">Campylobacter curvus (strain 525.92)</name>
    <dbReference type="NCBI Taxonomy" id="360105"/>
    <lineage>
        <taxon>Bacteria</taxon>
        <taxon>Pseudomonadati</taxon>
        <taxon>Campylobacterota</taxon>
        <taxon>Epsilonproteobacteria</taxon>
        <taxon>Campylobacterales</taxon>
        <taxon>Campylobacteraceae</taxon>
        <taxon>Campylobacter</taxon>
    </lineage>
</organism>
<dbReference type="KEGG" id="ccv:CCV52592_1306"/>